<evidence type="ECO:0000256" key="3">
    <source>
        <dbReference type="ARBA" id="ARBA00022927"/>
    </source>
</evidence>
<dbReference type="SMART" id="SM00185">
    <property type="entry name" value="ARM"/>
    <property type="match status" value="3"/>
</dbReference>
<dbReference type="InterPro" id="IPR000225">
    <property type="entry name" value="Armadillo"/>
</dbReference>
<dbReference type="AlphaFoldDB" id="D3BUW9"/>
<dbReference type="RefSeq" id="XP_020427041.1">
    <property type="nucleotide sequence ID" value="XM_020582687.1"/>
</dbReference>
<dbReference type="InterPro" id="IPR016024">
    <property type="entry name" value="ARM-type_fold"/>
</dbReference>
<evidence type="ECO:0008006" key="7">
    <source>
        <dbReference type="Google" id="ProtNLM"/>
    </source>
</evidence>
<evidence type="ECO:0000256" key="2">
    <source>
        <dbReference type="ARBA" id="ARBA00022448"/>
    </source>
</evidence>
<dbReference type="GO" id="GO:0015031">
    <property type="term" value="P:protein transport"/>
    <property type="evidence" value="ECO:0007669"/>
    <property type="project" value="UniProtKB-KW"/>
</dbReference>
<sequence>MERSKKSHKPTPSSHEYTERRIQRQINQRTTVQQQLIAEKRGSLIVTPQYSNEINAIKNKIDSNEKKDAIIMLRCLLSISDYSTINPVIDAVINDEYVLGFIIDMLADSRNEVFQAEASWCITNIAAGNTSQTKSIISTTPLLINYLSSKNNILEEQCSWALLNIANDNQEYRDTLVAQGIINPLVKLFKSDISRVTVLNCCFLMMRLIEHNYTAFKSLIKYDIFNELKLKLIQYLDNIEKNKSTNNNNNNNNNNIDSNNSDNNVIIEILWLLNDFLDYTEVFNWIIKENYLDLFVCILDYNGTNSVELSRPVEIVTPLVRILGRIFSNANLSYTISKSYTDQLLKIIHLLSIYIKSYKIMLKESIYLIGNIFALSQSIGGLTMSEIFFKEGYSVVLESFLEFDLDTLVESMYLIHNLSIDDNQGQRVYISNLLRAITSKHPLSSSLSGRLPEEIYNNLNELLLANI</sequence>
<keyword evidence="2" id="KW-0813">Transport</keyword>
<dbReference type="Proteomes" id="UP000001396">
    <property type="component" value="Unassembled WGS sequence"/>
</dbReference>
<evidence type="ECO:0000313" key="6">
    <source>
        <dbReference type="Proteomes" id="UP000001396"/>
    </source>
</evidence>
<dbReference type="SUPFAM" id="SSF48371">
    <property type="entry name" value="ARM repeat"/>
    <property type="match status" value="1"/>
</dbReference>
<dbReference type="InParanoid" id="D3BUW9"/>
<feature type="region of interest" description="Disordered" evidence="4">
    <location>
        <begin position="1"/>
        <end position="20"/>
    </location>
</feature>
<comment type="caution">
    <text evidence="5">The sequence shown here is derived from an EMBL/GenBank/DDBJ whole genome shotgun (WGS) entry which is preliminary data.</text>
</comment>
<evidence type="ECO:0000256" key="4">
    <source>
        <dbReference type="SAM" id="MobiDB-lite"/>
    </source>
</evidence>
<dbReference type="GeneID" id="31367409"/>
<dbReference type="EMBL" id="ADBJ01000060">
    <property type="protein sequence ID" value="EFA74907.1"/>
    <property type="molecule type" value="Genomic_DNA"/>
</dbReference>
<evidence type="ECO:0000256" key="1">
    <source>
        <dbReference type="ARBA" id="ARBA00010394"/>
    </source>
</evidence>
<dbReference type="FunCoup" id="D3BUW9">
    <property type="interactions" value="218"/>
</dbReference>
<name>D3BUW9_HETP5</name>
<keyword evidence="3" id="KW-0653">Protein transport</keyword>
<protein>
    <recommendedName>
        <fullName evidence="7">Importin subunit alpha</fullName>
    </recommendedName>
</protein>
<evidence type="ECO:0000313" key="5">
    <source>
        <dbReference type="EMBL" id="EFA74907.1"/>
    </source>
</evidence>
<reference evidence="5 6" key="1">
    <citation type="journal article" date="2011" name="Genome Res.">
        <title>Phylogeny-wide analysis of social amoeba genomes highlights ancient origins for complex intercellular communication.</title>
        <authorList>
            <person name="Heidel A.J."/>
            <person name="Lawal H.M."/>
            <person name="Felder M."/>
            <person name="Schilde C."/>
            <person name="Helps N.R."/>
            <person name="Tunggal B."/>
            <person name="Rivero F."/>
            <person name="John U."/>
            <person name="Schleicher M."/>
            <person name="Eichinger L."/>
            <person name="Platzer M."/>
            <person name="Noegel A.A."/>
            <person name="Schaap P."/>
            <person name="Gloeckner G."/>
        </authorList>
    </citation>
    <scope>NUCLEOTIDE SEQUENCE [LARGE SCALE GENOMIC DNA]</scope>
    <source>
        <strain evidence="6">ATCC 26659 / Pp 5 / PN500</strain>
    </source>
</reference>
<organism evidence="5 6">
    <name type="scientific">Heterostelium pallidum (strain ATCC 26659 / Pp 5 / PN500)</name>
    <name type="common">Cellular slime mold</name>
    <name type="synonym">Polysphondylium pallidum</name>
    <dbReference type="NCBI Taxonomy" id="670386"/>
    <lineage>
        <taxon>Eukaryota</taxon>
        <taxon>Amoebozoa</taxon>
        <taxon>Evosea</taxon>
        <taxon>Eumycetozoa</taxon>
        <taxon>Dictyostelia</taxon>
        <taxon>Acytosteliales</taxon>
        <taxon>Acytosteliaceae</taxon>
        <taxon>Heterostelium</taxon>
    </lineage>
</organism>
<gene>
    <name evidence="5" type="ORF">PPL_11941</name>
</gene>
<dbReference type="PANTHER" id="PTHR23316">
    <property type="entry name" value="IMPORTIN ALPHA"/>
    <property type="match status" value="1"/>
</dbReference>
<proteinExistence type="inferred from homology"/>
<accession>D3BUW9</accession>
<dbReference type="Gene3D" id="1.25.10.10">
    <property type="entry name" value="Leucine-rich Repeat Variant"/>
    <property type="match status" value="1"/>
</dbReference>
<keyword evidence="6" id="KW-1185">Reference proteome</keyword>
<dbReference type="STRING" id="670386.D3BUW9"/>
<comment type="similarity">
    <text evidence="1">Belongs to the importin alpha family.</text>
</comment>
<dbReference type="InterPro" id="IPR011989">
    <property type="entry name" value="ARM-like"/>
</dbReference>